<evidence type="ECO:0000313" key="2">
    <source>
        <dbReference type="EMBL" id="OAS25992.1"/>
    </source>
</evidence>
<reference evidence="2 3" key="1">
    <citation type="submission" date="2016-04" db="EMBL/GenBank/DDBJ databases">
        <authorList>
            <person name="Evans L.H."/>
            <person name="Alamgir A."/>
            <person name="Owens N."/>
            <person name="Weber N.D."/>
            <person name="Virtaneva K."/>
            <person name="Barbian K."/>
            <person name="Babar A."/>
            <person name="Rosenke K."/>
        </authorList>
    </citation>
    <scope>NUCLEOTIDE SEQUENCE [LARGE SCALE GENOMIC DNA]</scope>
    <source>
        <strain evidence="2 3">PMB02</strain>
    </source>
</reference>
<dbReference type="Proteomes" id="UP000078316">
    <property type="component" value="Unassembled WGS sequence"/>
</dbReference>
<comment type="caution">
    <text evidence="2">The sequence shown here is derived from an EMBL/GenBank/DDBJ whole genome shotgun (WGS) entry which is preliminary data.</text>
</comment>
<feature type="compositionally biased region" description="Basic and acidic residues" evidence="1">
    <location>
        <begin position="103"/>
        <end position="117"/>
    </location>
</feature>
<sequence>MNIRASYETAVRNLCGRVAEMKRDGVPAETIARDVHAERLRLAAHFKALTPEPYRTRIYERTVRVYGNDLGPSIEFLREQGKSWEAIIESAMRPGLPVGSAPETERPVRDGPDPESL</sequence>
<dbReference type="STRING" id="427683.A5481_07470"/>
<proteinExistence type="predicted"/>
<organism evidence="2 3">
    <name type="scientific">Methylobacterium platani</name>
    <dbReference type="NCBI Taxonomy" id="427683"/>
    <lineage>
        <taxon>Bacteria</taxon>
        <taxon>Pseudomonadati</taxon>
        <taxon>Pseudomonadota</taxon>
        <taxon>Alphaproteobacteria</taxon>
        <taxon>Hyphomicrobiales</taxon>
        <taxon>Methylobacteriaceae</taxon>
        <taxon>Methylobacterium</taxon>
    </lineage>
</organism>
<dbReference type="EMBL" id="LWHQ01000014">
    <property type="protein sequence ID" value="OAS25992.1"/>
    <property type="molecule type" value="Genomic_DNA"/>
</dbReference>
<feature type="region of interest" description="Disordered" evidence="1">
    <location>
        <begin position="94"/>
        <end position="117"/>
    </location>
</feature>
<gene>
    <name evidence="2" type="ORF">A5481_07470</name>
</gene>
<dbReference type="AlphaFoldDB" id="A0A179SDR7"/>
<name>A0A179SDR7_9HYPH</name>
<protein>
    <submittedName>
        <fullName evidence="2">Cell wall-binding protein</fullName>
    </submittedName>
</protein>
<dbReference type="OrthoDB" id="6940539at2"/>
<dbReference type="RefSeq" id="WP_048432602.1">
    <property type="nucleotide sequence ID" value="NZ_LWHQ01000014.1"/>
</dbReference>
<evidence type="ECO:0000256" key="1">
    <source>
        <dbReference type="SAM" id="MobiDB-lite"/>
    </source>
</evidence>
<evidence type="ECO:0000313" key="3">
    <source>
        <dbReference type="Proteomes" id="UP000078316"/>
    </source>
</evidence>
<accession>A0A179SDR7</accession>